<evidence type="ECO:0000313" key="7">
    <source>
        <dbReference type="Proteomes" id="UP000184749"/>
    </source>
</evidence>
<feature type="domain" description="HhH-GPD" evidence="5">
    <location>
        <begin position="68"/>
        <end position="218"/>
    </location>
</feature>
<evidence type="ECO:0000256" key="2">
    <source>
        <dbReference type="ARBA" id="ARBA00012000"/>
    </source>
</evidence>
<accession>A0A1L5NND1</accession>
<gene>
    <name evidence="6" type="ORF">IE4872_CH03826</name>
</gene>
<dbReference type="AlphaFoldDB" id="A0A1L5NND1"/>
<sequence length="229" mass="24690">MLSSATNSKPSRGNVQIIRSEEDIREGLKHLFRLDPRLADIAKEAGPIPLRLHEPGFAGLAHIIVSQMVSRASADAIWRRMSLAEEGVLTAERYVALRPDAWREFGLSRAKATTLSGIAEAVVSGRLDLALLSSRPPAEALAELTALKGVGPWTAEVYLMFCGGHADVFPSGDVALQNAVAAAFGLAQRPHAKVLASLAMVWSPWRSVAARLFWAYYAQKLGRGLLPVG</sequence>
<evidence type="ECO:0000259" key="5">
    <source>
        <dbReference type="SMART" id="SM00478"/>
    </source>
</evidence>
<dbReference type="InterPro" id="IPR011257">
    <property type="entry name" value="DNA_glycosylase"/>
</dbReference>
<dbReference type="GO" id="GO:0006307">
    <property type="term" value="P:DNA alkylation repair"/>
    <property type="evidence" value="ECO:0007669"/>
    <property type="project" value="TreeGrafter"/>
</dbReference>
<dbReference type="GO" id="GO:0032131">
    <property type="term" value="F:alkylated DNA binding"/>
    <property type="evidence" value="ECO:0007669"/>
    <property type="project" value="TreeGrafter"/>
</dbReference>
<dbReference type="SMART" id="SM00478">
    <property type="entry name" value="ENDO3c"/>
    <property type="match status" value="1"/>
</dbReference>
<dbReference type="InterPro" id="IPR051912">
    <property type="entry name" value="Alkylbase_DNA_Glycosylase/TA"/>
</dbReference>
<keyword evidence="3" id="KW-0227">DNA damage</keyword>
<dbReference type="CDD" id="cd00056">
    <property type="entry name" value="ENDO3c"/>
    <property type="match status" value="1"/>
</dbReference>
<protein>
    <recommendedName>
        <fullName evidence="2">DNA-3-methyladenine glycosylase II</fullName>
        <ecNumber evidence="2">3.2.2.21</ecNumber>
    </recommendedName>
</protein>
<dbReference type="SUPFAM" id="SSF48150">
    <property type="entry name" value="DNA-glycosylase"/>
    <property type="match status" value="1"/>
</dbReference>
<dbReference type="GO" id="GO:0008725">
    <property type="term" value="F:DNA-3-methyladenine glycosylase activity"/>
    <property type="evidence" value="ECO:0007669"/>
    <property type="project" value="TreeGrafter"/>
</dbReference>
<evidence type="ECO:0000256" key="3">
    <source>
        <dbReference type="ARBA" id="ARBA00022763"/>
    </source>
</evidence>
<proteinExistence type="predicted"/>
<dbReference type="OrthoDB" id="9785929at2"/>
<dbReference type="InterPro" id="IPR003265">
    <property type="entry name" value="HhH-GPD_domain"/>
</dbReference>
<reference evidence="6 7" key="1">
    <citation type="submission" date="2016-09" db="EMBL/GenBank/DDBJ databases">
        <title>The complete genome sequences of Rhizobium gallicum, symbiovars gallicum and phaseoli, symbionts associated to common bean (Phaseolus vulgaris).</title>
        <authorList>
            <person name="Bustos P."/>
            <person name="Santamaria R.I."/>
            <person name="Perez-Carrascal O.M."/>
            <person name="Juarez S."/>
            <person name="Lozano L."/>
            <person name="Martinez-Flores I."/>
            <person name="Martinez-Romero E."/>
            <person name="Cevallos M."/>
            <person name="Romero D."/>
            <person name="Davila G."/>
            <person name="Gonzalez V."/>
        </authorList>
    </citation>
    <scope>NUCLEOTIDE SEQUENCE [LARGE SCALE GENOMIC DNA]</scope>
    <source>
        <strain evidence="6 7">IE4872</strain>
    </source>
</reference>
<dbReference type="GO" id="GO:0032993">
    <property type="term" value="C:protein-DNA complex"/>
    <property type="evidence" value="ECO:0007669"/>
    <property type="project" value="TreeGrafter"/>
</dbReference>
<evidence type="ECO:0000256" key="4">
    <source>
        <dbReference type="ARBA" id="ARBA00023204"/>
    </source>
</evidence>
<dbReference type="GO" id="GO:0006285">
    <property type="term" value="P:base-excision repair, AP site formation"/>
    <property type="evidence" value="ECO:0007669"/>
    <property type="project" value="TreeGrafter"/>
</dbReference>
<dbReference type="GO" id="GO:0043916">
    <property type="term" value="F:DNA-7-methylguanine glycosylase activity"/>
    <property type="evidence" value="ECO:0007669"/>
    <property type="project" value="TreeGrafter"/>
</dbReference>
<dbReference type="EMBL" id="CP017101">
    <property type="protein sequence ID" value="APO69410.1"/>
    <property type="molecule type" value="Genomic_DNA"/>
</dbReference>
<evidence type="ECO:0000313" key="6">
    <source>
        <dbReference type="EMBL" id="APO69410.1"/>
    </source>
</evidence>
<dbReference type="Proteomes" id="UP000184749">
    <property type="component" value="Chromosome"/>
</dbReference>
<dbReference type="PANTHER" id="PTHR43003">
    <property type="entry name" value="DNA-3-METHYLADENINE GLYCOSYLASE"/>
    <property type="match status" value="1"/>
</dbReference>
<evidence type="ECO:0000256" key="1">
    <source>
        <dbReference type="ARBA" id="ARBA00000086"/>
    </source>
</evidence>
<organism evidence="6 7">
    <name type="scientific">Rhizobium gallicum</name>
    <dbReference type="NCBI Taxonomy" id="56730"/>
    <lineage>
        <taxon>Bacteria</taxon>
        <taxon>Pseudomonadati</taxon>
        <taxon>Pseudomonadota</taxon>
        <taxon>Alphaproteobacteria</taxon>
        <taxon>Hyphomicrobiales</taxon>
        <taxon>Rhizobiaceae</taxon>
        <taxon>Rhizobium/Agrobacterium group</taxon>
        <taxon>Rhizobium</taxon>
    </lineage>
</organism>
<dbReference type="RefSeq" id="WP_074069830.1">
    <property type="nucleotide sequence ID" value="NZ_CP017101.1"/>
</dbReference>
<dbReference type="PANTHER" id="PTHR43003:SF13">
    <property type="entry name" value="DNA-3-METHYLADENINE GLYCOSYLASE 2"/>
    <property type="match status" value="1"/>
</dbReference>
<dbReference type="STRING" id="56730.IE4872_CH03826"/>
<dbReference type="EC" id="3.2.2.21" evidence="2"/>
<name>A0A1L5NND1_9HYPH</name>
<keyword evidence="4" id="KW-0234">DNA repair</keyword>
<dbReference type="Gene3D" id="1.10.340.30">
    <property type="entry name" value="Hypothetical protein, domain 2"/>
    <property type="match status" value="1"/>
</dbReference>
<comment type="catalytic activity">
    <reaction evidence="1">
        <text>Hydrolysis of alkylated DNA, releasing 3-methyladenine, 3-methylguanine, 7-methylguanine and 7-methyladenine.</text>
        <dbReference type="EC" id="3.2.2.21"/>
    </reaction>
</comment>
<dbReference type="Pfam" id="PF00730">
    <property type="entry name" value="HhH-GPD"/>
    <property type="match status" value="1"/>
</dbReference>
<dbReference type="Gene3D" id="1.10.1670.40">
    <property type="match status" value="1"/>
</dbReference>
<dbReference type="GO" id="GO:0005737">
    <property type="term" value="C:cytoplasm"/>
    <property type="evidence" value="ECO:0007669"/>
    <property type="project" value="TreeGrafter"/>
</dbReference>